<dbReference type="PANTHER" id="PTHR30373:SF8">
    <property type="entry name" value="BLL7265 PROTEIN"/>
    <property type="match status" value="1"/>
</dbReference>
<accession>A0A1Y0D0T4</accession>
<dbReference type="Gene3D" id="3.10.310.50">
    <property type="match status" value="1"/>
</dbReference>
<organism evidence="2 3">
    <name type="scientific">Oceanisphaera avium</name>
    <dbReference type="NCBI Taxonomy" id="1903694"/>
    <lineage>
        <taxon>Bacteria</taxon>
        <taxon>Pseudomonadati</taxon>
        <taxon>Pseudomonadota</taxon>
        <taxon>Gammaproteobacteria</taxon>
        <taxon>Aeromonadales</taxon>
        <taxon>Aeromonadaceae</taxon>
        <taxon>Oceanisphaera</taxon>
    </lineage>
</organism>
<proteinExistence type="predicted"/>
<dbReference type="AlphaFoldDB" id="A0A1Y0D0T4"/>
<dbReference type="KEGG" id="ocm:CBP12_11235"/>
<dbReference type="EMBL" id="CP021376">
    <property type="protein sequence ID" value="ART81189.1"/>
    <property type="molecule type" value="Genomic_DNA"/>
</dbReference>
<evidence type="ECO:0000259" key="1">
    <source>
        <dbReference type="Pfam" id="PF04536"/>
    </source>
</evidence>
<dbReference type="PANTHER" id="PTHR30373">
    <property type="entry name" value="UPF0603 PROTEIN YGCG"/>
    <property type="match status" value="1"/>
</dbReference>
<reference evidence="3" key="1">
    <citation type="submission" date="2017-05" db="EMBL/GenBank/DDBJ databases">
        <authorList>
            <person name="Sung H."/>
        </authorList>
    </citation>
    <scope>NUCLEOTIDE SEQUENCE [LARGE SCALE GENOMIC DNA]</scope>
    <source>
        <strain evidence="3">AMac2203</strain>
    </source>
</reference>
<dbReference type="Pfam" id="PF04536">
    <property type="entry name" value="TPM_phosphatase"/>
    <property type="match status" value="1"/>
</dbReference>
<dbReference type="OrthoDB" id="5683663at2"/>
<gene>
    <name evidence="2" type="ORF">CBP12_11235</name>
</gene>
<dbReference type="Proteomes" id="UP000243793">
    <property type="component" value="Chromosome"/>
</dbReference>
<protein>
    <recommendedName>
        <fullName evidence="1">TPM domain-containing protein</fullName>
    </recommendedName>
</protein>
<keyword evidence="3" id="KW-1185">Reference proteome</keyword>
<name>A0A1Y0D0T4_9GAMM</name>
<dbReference type="InterPro" id="IPR007621">
    <property type="entry name" value="TPM_dom"/>
</dbReference>
<feature type="domain" description="TPM" evidence="1">
    <location>
        <begin position="26"/>
        <end position="139"/>
    </location>
</feature>
<evidence type="ECO:0000313" key="3">
    <source>
        <dbReference type="Proteomes" id="UP000243793"/>
    </source>
</evidence>
<evidence type="ECO:0000313" key="2">
    <source>
        <dbReference type="EMBL" id="ART81189.1"/>
    </source>
</evidence>
<sequence length="162" mass="18072">MRSNIKQLMGLAAMHGHWLRRRHFNEAMLAKIAEHIRQGETEHTGELVVAVEATMPSHEADPELRALEVYGRLKVWDTPFNSGVLLYLALDRRAIEIVADRGITASSAQWQRVCENLQESLAKGHYQHGVLAAIDTIQAILKAQAPFGDHHQDSLANAPVIL</sequence>